<reference evidence="4" key="2">
    <citation type="submission" date="2020-09" db="EMBL/GenBank/DDBJ databases">
        <authorList>
            <person name="Sun Q."/>
            <person name="Zhou Y."/>
        </authorList>
    </citation>
    <scope>NUCLEOTIDE SEQUENCE</scope>
    <source>
        <strain evidence="4">CGMCC 1.15371</strain>
    </source>
</reference>
<comment type="caution">
    <text evidence="4">The sequence shown here is derived from an EMBL/GenBank/DDBJ whole genome shotgun (WGS) entry which is preliminary data.</text>
</comment>
<accession>A0A8J2VPC5</accession>
<dbReference type="PANTHER" id="PTHR40083:SF1">
    <property type="entry name" value="UPF0122 PROTEIN YLXM"/>
    <property type="match status" value="1"/>
</dbReference>
<evidence type="ECO:0000313" key="5">
    <source>
        <dbReference type="Proteomes" id="UP000628775"/>
    </source>
</evidence>
<evidence type="ECO:0000256" key="3">
    <source>
        <dbReference type="HAMAP-Rule" id="MF_00245"/>
    </source>
</evidence>
<dbReference type="NCBIfam" id="NF001070">
    <property type="entry name" value="PRK00118.1-6"/>
    <property type="match status" value="1"/>
</dbReference>
<proteinExistence type="inferred from homology"/>
<dbReference type="EMBL" id="BMIR01000008">
    <property type="protein sequence ID" value="GGE41961.1"/>
    <property type="molecule type" value="Genomic_DNA"/>
</dbReference>
<dbReference type="InterPro" id="IPR007394">
    <property type="entry name" value="UPF0122"/>
</dbReference>
<evidence type="ECO:0000313" key="4">
    <source>
        <dbReference type="EMBL" id="GGE41961.1"/>
    </source>
</evidence>
<dbReference type="InterPro" id="IPR013324">
    <property type="entry name" value="RNA_pol_sigma_r3/r4-like"/>
</dbReference>
<dbReference type="AlphaFoldDB" id="A0A8J2VPC5"/>
<evidence type="ECO:0000256" key="2">
    <source>
        <dbReference type="ARBA" id="ARBA00024764"/>
    </source>
</evidence>
<evidence type="ECO:0000256" key="1">
    <source>
        <dbReference type="ARBA" id="ARBA00008720"/>
    </source>
</evidence>
<dbReference type="InterPro" id="IPR036388">
    <property type="entry name" value="WH-like_DNA-bd_sf"/>
</dbReference>
<dbReference type="InterPro" id="IPR054831">
    <property type="entry name" value="UPF0122_fam_protein"/>
</dbReference>
<dbReference type="Proteomes" id="UP000628775">
    <property type="component" value="Unassembled WGS sequence"/>
</dbReference>
<keyword evidence="5" id="KW-1185">Reference proteome</keyword>
<dbReference type="PANTHER" id="PTHR40083">
    <property type="entry name" value="UPF0122 PROTEIN CBO2450/CLC_2298"/>
    <property type="match status" value="1"/>
</dbReference>
<comment type="similarity">
    <text evidence="1 3">Belongs to the UPF0122 family.</text>
</comment>
<dbReference type="SUPFAM" id="SSF88659">
    <property type="entry name" value="Sigma3 and sigma4 domains of RNA polymerase sigma factors"/>
    <property type="match status" value="1"/>
</dbReference>
<dbReference type="Pfam" id="PF04297">
    <property type="entry name" value="UPF0122"/>
    <property type="match status" value="1"/>
</dbReference>
<protein>
    <recommendedName>
        <fullName evidence="3">UPF0122 protein GCM10011391_20900</fullName>
    </recommendedName>
</protein>
<dbReference type="NCBIfam" id="NF001068">
    <property type="entry name" value="PRK00118.1-4"/>
    <property type="match status" value="1"/>
</dbReference>
<comment type="function">
    <text evidence="2 3">Might take part in the signal recognition particle (SRP) pathway. This is inferred from the conservation of its genetic proximity to ftsY/ffh. May be a regulatory protein.</text>
</comment>
<dbReference type="RefSeq" id="WP_188693237.1">
    <property type="nucleotide sequence ID" value="NZ_BMIR01000008.1"/>
</dbReference>
<reference evidence="4" key="1">
    <citation type="journal article" date="2014" name="Int. J. Syst. Evol. Microbiol.">
        <title>Complete genome sequence of Corynebacterium casei LMG S-19264T (=DSM 44701T), isolated from a smear-ripened cheese.</title>
        <authorList>
            <consortium name="US DOE Joint Genome Institute (JGI-PGF)"/>
            <person name="Walter F."/>
            <person name="Albersmeier A."/>
            <person name="Kalinowski J."/>
            <person name="Ruckert C."/>
        </authorList>
    </citation>
    <scope>NUCLEOTIDE SEQUENCE</scope>
    <source>
        <strain evidence="4">CGMCC 1.15371</strain>
    </source>
</reference>
<dbReference type="NCBIfam" id="NF045758">
    <property type="entry name" value="YlxM"/>
    <property type="match status" value="1"/>
</dbReference>
<dbReference type="HAMAP" id="MF_00245">
    <property type="entry name" value="UPF0122"/>
    <property type="match status" value="1"/>
</dbReference>
<dbReference type="Gene3D" id="1.10.10.10">
    <property type="entry name" value="Winged helix-like DNA-binding domain superfamily/Winged helix DNA-binding domain"/>
    <property type="match status" value="1"/>
</dbReference>
<name>A0A8J2VPC5_9BACL</name>
<sequence>MLEKKLYVNALYDFYHSLLTEKQRKYMDLYYVDDFSLGEIAENFGVSRQAVYDNLKRTETLLDDFESHLHLYEKYTERSSRLEELRALLDKEPFSKQQAIEMIEGIENLD</sequence>
<organism evidence="4 5">
    <name type="scientific">Pullulanibacillus camelliae</name>
    <dbReference type="NCBI Taxonomy" id="1707096"/>
    <lineage>
        <taxon>Bacteria</taxon>
        <taxon>Bacillati</taxon>
        <taxon>Bacillota</taxon>
        <taxon>Bacilli</taxon>
        <taxon>Bacillales</taxon>
        <taxon>Sporolactobacillaceae</taxon>
        <taxon>Pullulanibacillus</taxon>
    </lineage>
</organism>
<gene>
    <name evidence="4" type="ORF">GCM10011391_20900</name>
</gene>